<dbReference type="PROSITE" id="PS00154">
    <property type="entry name" value="ATPASE_E1_E2"/>
    <property type="match status" value="1"/>
</dbReference>
<evidence type="ECO:0000256" key="7">
    <source>
        <dbReference type="ARBA" id="ARBA00022692"/>
    </source>
</evidence>
<keyword evidence="7 17" id="KW-0812">Transmembrane</keyword>
<dbReference type="InterPro" id="IPR001757">
    <property type="entry name" value="P_typ_ATPase"/>
</dbReference>
<evidence type="ECO:0000256" key="2">
    <source>
        <dbReference type="ARBA" id="ARBA00006024"/>
    </source>
</evidence>
<evidence type="ECO:0000313" key="20">
    <source>
        <dbReference type="Proteomes" id="UP000199008"/>
    </source>
</evidence>
<dbReference type="RefSeq" id="WP_092988263.1">
    <property type="nucleotide sequence ID" value="NZ_FNFY01000043.1"/>
</dbReference>
<evidence type="ECO:0000256" key="17">
    <source>
        <dbReference type="RuleBase" id="RU362081"/>
    </source>
</evidence>
<dbReference type="SFLD" id="SFLDS00003">
    <property type="entry name" value="Haloacid_Dehalogenase"/>
    <property type="match status" value="1"/>
</dbReference>
<gene>
    <name evidence="19" type="ORF">SAMN05216216_1439</name>
</gene>
<feature type="transmembrane region" description="Helical" evidence="17">
    <location>
        <begin position="747"/>
        <end position="767"/>
    </location>
</feature>
<feature type="transmembrane region" description="Helical" evidence="17">
    <location>
        <begin position="180"/>
        <end position="197"/>
    </location>
</feature>
<feature type="domain" description="HMA" evidence="18">
    <location>
        <begin position="90"/>
        <end position="153"/>
    </location>
</feature>
<dbReference type="OrthoDB" id="9813266at2"/>
<dbReference type="NCBIfam" id="TIGR01525">
    <property type="entry name" value="ATPase-IB_hvy"/>
    <property type="match status" value="1"/>
</dbReference>
<dbReference type="Pfam" id="PF00122">
    <property type="entry name" value="E1-E2_ATPase"/>
    <property type="match status" value="1"/>
</dbReference>
<evidence type="ECO:0000256" key="9">
    <source>
        <dbReference type="ARBA" id="ARBA00022741"/>
    </source>
</evidence>
<dbReference type="Proteomes" id="UP000199008">
    <property type="component" value="Unassembled WGS sequence"/>
</dbReference>
<dbReference type="InterPro" id="IPR017969">
    <property type="entry name" value="Heavy-metal-associated_CS"/>
</dbReference>
<dbReference type="InterPro" id="IPR008250">
    <property type="entry name" value="ATPase_P-typ_transduc_dom_A_sf"/>
</dbReference>
<keyword evidence="9 17" id="KW-0547">Nucleotide-binding</keyword>
<dbReference type="InterPro" id="IPR023214">
    <property type="entry name" value="HAD_sf"/>
</dbReference>
<dbReference type="SUPFAM" id="SSF81665">
    <property type="entry name" value="Calcium ATPase, transmembrane domain M"/>
    <property type="match status" value="1"/>
</dbReference>
<keyword evidence="6" id="KW-0597">Phosphoprotein</keyword>
<keyword evidence="11" id="KW-1278">Translocase</keyword>
<dbReference type="Gene3D" id="3.40.50.1000">
    <property type="entry name" value="HAD superfamily/HAD-like"/>
    <property type="match status" value="1"/>
</dbReference>
<evidence type="ECO:0000256" key="5">
    <source>
        <dbReference type="ARBA" id="ARBA00022539"/>
    </source>
</evidence>
<dbReference type="CDD" id="cd07545">
    <property type="entry name" value="P-type_ATPase_Cd-like"/>
    <property type="match status" value="1"/>
</dbReference>
<dbReference type="GO" id="GO:0016887">
    <property type="term" value="F:ATP hydrolysis activity"/>
    <property type="evidence" value="ECO:0007669"/>
    <property type="project" value="InterPro"/>
</dbReference>
<dbReference type="SFLD" id="SFLDG00002">
    <property type="entry name" value="C1.7:_P-type_atpase_like"/>
    <property type="match status" value="1"/>
</dbReference>
<reference evidence="20" key="1">
    <citation type="submission" date="2016-10" db="EMBL/GenBank/DDBJ databases">
        <authorList>
            <person name="Varghese N."/>
            <person name="Submissions S."/>
        </authorList>
    </citation>
    <scope>NUCLEOTIDE SEQUENCE [LARGE SCALE GENOMIC DNA]</scope>
    <source>
        <strain evidence="20">CGMCC 1.8895</strain>
    </source>
</reference>
<dbReference type="GO" id="GO:0005524">
    <property type="term" value="F:ATP binding"/>
    <property type="evidence" value="ECO:0007669"/>
    <property type="project" value="UniProtKB-UniRule"/>
</dbReference>
<evidence type="ECO:0000256" key="13">
    <source>
        <dbReference type="ARBA" id="ARBA00023065"/>
    </source>
</evidence>
<dbReference type="PRINTS" id="PR00941">
    <property type="entry name" value="CDATPASE"/>
</dbReference>
<keyword evidence="3" id="KW-0813">Transport</keyword>
<dbReference type="Pfam" id="PF00403">
    <property type="entry name" value="HMA"/>
    <property type="match status" value="2"/>
</dbReference>
<keyword evidence="13" id="KW-0406">Ion transport</keyword>
<feature type="domain" description="HMA" evidence="18">
    <location>
        <begin position="12"/>
        <end position="75"/>
    </location>
</feature>
<dbReference type="InterPro" id="IPR036163">
    <property type="entry name" value="HMA_dom_sf"/>
</dbReference>
<keyword evidence="14 17" id="KW-0472">Membrane</keyword>
<dbReference type="InterPro" id="IPR023298">
    <property type="entry name" value="ATPase_P-typ_TM_dom_sf"/>
</dbReference>
<dbReference type="SFLD" id="SFLDF00027">
    <property type="entry name" value="p-type_atpase"/>
    <property type="match status" value="1"/>
</dbReference>
<evidence type="ECO:0000256" key="16">
    <source>
        <dbReference type="ARBA" id="ARBA00049338"/>
    </source>
</evidence>
<proteinExistence type="inferred from homology"/>
<feature type="transmembrane region" description="Helical" evidence="17">
    <location>
        <begin position="437"/>
        <end position="461"/>
    </location>
</feature>
<dbReference type="PROSITE" id="PS50846">
    <property type="entry name" value="HMA_2"/>
    <property type="match status" value="2"/>
</dbReference>
<keyword evidence="8 17" id="KW-0479">Metal-binding</keyword>
<comment type="catalytic activity">
    <reaction evidence="16">
        <text>Cd(2+)(in) + ATP + H2O = Cd(2+)(out) + ADP + phosphate + H(+)</text>
        <dbReference type="Rhea" id="RHEA:12132"/>
        <dbReference type="ChEBI" id="CHEBI:15377"/>
        <dbReference type="ChEBI" id="CHEBI:15378"/>
        <dbReference type="ChEBI" id="CHEBI:30616"/>
        <dbReference type="ChEBI" id="CHEBI:43474"/>
        <dbReference type="ChEBI" id="CHEBI:48775"/>
        <dbReference type="ChEBI" id="CHEBI:456216"/>
        <dbReference type="EC" id="7.2.2.21"/>
    </reaction>
</comment>
<dbReference type="PANTHER" id="PTHR48085">
    <property type="entry name" value="CADMIUM/ZINC-TRANSPORTING ATPASE HMA2-RELATED"/>
    <property type="match status" value="1"/>
</dbReference>
<evidence type="ECO:0000256" key="3">
    <source>
        <dbReference type="ARBA" id="ARBA00022448"/>
    </source>
</evidence>
<protein>
    <recommendedName>
        <fullName evidence="15">Cd(2+)-exporting ATPase</fullName>
        <ecNumber evidence="15">7.2.2.21</ecNumber>
    </recommendedName>
</protein>
<keyword evidence="5" id="KW-0104">Cadmium</keyword>
<evidence type="ECO:0000256" key="12">
    <source>
        <dbReference type="ARBA" id="ARBA00022989"/>
    </source>
</evidence>
<comment type="subcellular location">
    <subcellularLocation>
        <location evidence="1">Cell membrane</location>
        <topology evidence="1">Multi-pass membrane protein</topology>
    </subcellularLocation>
</comment>
<evidence type="ECO:0000256" key="15">
    <source>
        <dbReference type="ARBA" id="ARBA00039103"/>
    </source>
</evidence>
<dbReference type="AlphaFoldDB" id="A0A1G9J7C4"/>
<dbReference type="Gene3D" id="3.40.1110.10">
    <property type="entry name" value="Calcium-transporting ATPase, cytoplasmic domain N"/>
    <property type="match status" value="1"/>
</dbReference>
<evidence type="ECO:0000259" key="18">
    <source>
        <dbReference type="PROSITE" id="PS50846"/>
    </source>
</evidence>
<keyword evidence="4 17" id="KW-1003">Cell membrane</keyword>
<keyword evidence="10 17" id="KW-0067">ATP-binding</keyword>
<evidence type="ECO:0000256" key="11">
    <source>
        <dbReference type="ARBA" id="ARBA00022967"/>
    </source>
</evidence>
<dbReference type="SUPFAM" id="SSF81653">
    <property type="entry name" value="Calcium ATPase, transduction domain A"/>
    <property type="match status" value="1"/>
</dbReference>
<dbReference type="InterPro" id="IPR044492">
    <property type="entry name" value="P_typ_ATPase_HD_dom"/>
</dbReference>
<dbReference type="NCBIfam" id="TIGR01512">
    <property type="entry name" value="ATPase-IB2_Cd"/>
    <property type="match status" value="1"/>
</dbReference>
<keyword evidence="12 17" id="KW-1133">Transmembrane helix</keyword>
<evidence type="ECO:0000256" key="8">
    <source>
        <dbReference type="ARBA" id="ARBA00022723"/>
    </source>
</evidence>
<dbReference type="NCBIfam" id="TIGR01511">
    <property type="entry name" value="ATPase-IB1_Cu"/>
    <property type="match status" value="1"/>
</dbReference>
<evidence type="ECO:0000256" key="10">
    <source>
        <dbReference type="ARBA" id="ARBA00022840"/>
    </source>
</evidence>
<feature type="transmembrane region" description="Helical" evidence="17">
    <location>
        <begin position="405"/>
        <end position="425"/>
    </location>
</feature>
<dbReference type="InterPro" id="IPR059000">
    <property type="entry name" value="ATPase_P-type_domA"/>
</dbReference>
<dbReference type="SUPFAM" id="SSF56784">
    <property type="entry name" value="HAD-like"/>
    <property type="match status" value="1"/>
</dbReference>
<dbReference type="InterPro" id="IPR023299">
    <property type="entry name" value="ATPase_P-typ_cyto_dom_N"/>
</dbReference>
<feature type="transmembrane region" description="Helical" evidence="17">
    <location>
        <begin position="204"/>
        <end position="221"/>
    </location>
</feature>
<dbReference type="Pfam" id="PF00702">
    <property type="entry name" value="Hydrolase"/>
    <property type="match status" value="1"/>
</dbReference>
<evidence type="ECO:0000256" key="1">
    <source>
        <dbReference type="ARBA" id="ARBA00004651"/>
    </source>
</evidence>
<dbReference type="PANTHER" id="PTHR48085:SF5">
    <property type="entry name" value="CADMIUM_ZINC-TRANSPORTING ATPASE HMA4-RELATED"/>
    <property type="match status" value="1"/>
</dbReference>
<dbReference type="InterPro" id="IPR036412">
    <property type="entry name" value="HAD-like_sf"/>
</dbReference>
<dbReference type="InterPro" id="IPR018303">
    <property type="entry name" value="ATPase_P-typ_P_site"/>
</dbReference>
<accession>A0A1G9J7C4</accession>
<dbReference type="GO" id="GO:0008551">
    <property type="term" value="F:P-type cadmium transporter activity"/>
    <property type="evidence" value="ECO:0007669"/>
    <property type="project" value="UniProtKB-EC"/>
</dbReference>
<dbReference type="EC" id="7.2.2.21" evidence="15"/>
<name>A0A1G9J7C4_9BACL</name>
<dbReference type="GO" id="GO:0046872">
    <property type="term" value="F:metal ion binding"/>
    <property type="evidence" value="ECO:0007669"/>
    <property type="project" value="UniProtKB-KW"/>
</dbReference>
<sequence length="820" mass="88959">MSENTTALTEEEKSVYRVQGFSCANCAGKFERNVKKLPDVQDAKVNFGASKVSVYGAATVEELEEAGAFENLKVTPEKPRRQGQPEANKEKNVYRVEGFSCANCAGKFERNVKKLPEVQDAKVNFGASKVSVYGAATVEELEEAGAFENLKVTPEKLQEESVKEIKEKETSIPFYKKHGTLLYSLLFSVFGFISMFVNGNDNIMTPLLFITSMLVGGTSMLKTGLQNLVRLEFDMRTLMTVAVIGGVIIGEWAEVAIVVILFAISETLERFSMDSARQSISDLMDIAPKEALVKRNGQEMTVHVNDIEVGDIMVVKPGQKIAMDGVIINGHSAINQAAITGESVPVEKSLDDEVFAGTLNEEGLLEVKITKLVEDTTIAKIVHLVEEAQGERAPAQAFIDKFAKYYTPIIMGIAVLVAIVPPLFFGAAWSTWVYQGLAVLVVGCPCALVISTPISIVSAIGNAAKKGILIKGGVHLEEMGGLKAIAFDKTGTLTKGVPVVTDYQLIDELMDEKEILSAITALEYRSQHPLASAIIKKADDNNLPYSDISVKDFSSITGKGIRGRINDEMYYIGSPALFKEIESSNFSDKIEKDVKRLQQQGKTVMIAGTENTVQAIIAVADEVRESSREVLQKLHDAGIKKTVMLTGDNYSTANAIGEHVGVTDVQSELLPQNKLNVIKQLKDEYKNVGMVGDGVNDAPALAASTVGIAMGGAGTDTALETADVALMGDDLKKLPFTIKLSRKTLNIIKTNIAFAIGIKLIALLLVIPGWLTLWIAILSDMGATIVVALNGMRLMRVEEDEAEDEQVFENSHVEMLESAK</sequence>
<dbReference type="NCBIfam" id="TIGR01494">
    <property type="entry name" value="ATPase_P-type"/>
    <property type="match status" value="1"/>
</dbReference>
<organism evidence="19 20">
    <name type="scientific">Lacicoccus qingdaonensis</name>
    <dbReference type="NCBI Taxonomy" id="576118"/>
    <lineage>
        <taxon>Bacteria</taxon>
        <taxon>Bacillati</taxon>
        <taxon>Bacillota</taxon>
        <taxon>Bacilli</taxon>
        <taxon>Bacillales</taxon>
        <taxon>Salinicoccaceae</taxon>
        <taxon>Lacicoccus</taxon>
    </lineage>
</organism>
<dbReference type="Gene3D" id="2.70.150.10">
    <property type="entry name" value="Calcium-transporting ATPase, cytoplasmic transduction domain A"/>
    <property type="match status" value="1"/>
</dbReference>
<dbReference type="FunFam" id="2.70.150.10:FF:000002">
    <property type="entry name" value="Copper-transporting ATPase 1, putative"/>
    <property type="match status" value="1"/>
</dbReference>
<feature type="transmembrane region" description="Helical" evidence="17">
    <location>
        <begin position="241"/>
        <end position="264"/>
    </location>
</feature>
<dbReference type="InterPro" id="IPR051014">
    <property type="entry name" value="Cation_Transport_ATPase_IB"/>
</dbReference>
<keyword evidence="20" id="KW-1185">Reference proteome</keyword>
<evidence type="ECO:0000313" key="19">
    <source>
        <dbReference type="EMBL" id="SDL33024.1"/>
    </source>
</evidence>
<dbReference type="PRINTS" id="PR00119">
    <property type="entry name" value="CATATPASE"/>
</dbReference>
<dbReference type="STRING" id="576118.SAMN05216216_1439"/>
<evidence type="ECO:0000256" key="6">
    <source>
        <dbReference type="ARBA" id="ARBA00022553"/>
    </source>
</evidence>
<dbReference type="SUPFAM" id="SSF55008">
    <property type="entry name" value="HMA, heavy metal-associated domain"/>
    <property type="match status" value="2"/>
</dbReference>
<evidence type="ECO:0000256" key="4">
    <source>
        <dbReference type="ARBA" id="ARBA00022475"/>
    </source>
</evidence>
<dbReference type="CDD" id="cd00371">
    <property type="entry name" value="HMA"/>
    <property type="match status" value="2"/>
</dbReference>
<dbReference type="PROSITE" id="PS01047">
    <property type="entry name" value="HMA_1"/>
    <property type="match status" value="2"/>
</dbReference>
<dbReference type="InterPro" id="IPR027256">
    <property type="entry name" value="P-typ_ATPase_IB"/>
</dbReference>
<evidence type="ECO:0000256" key="14">
    <source>
        <dbReference type="ARBA" id="ARBA00023136"/>
    </source>
</evidence>
<dbReference type="Gene3D" id="3.30.70.100">
    <property type="match status" value="2"/>
</dbReference>
<comment type="similarity">
    <text evidence="2 17">Belongs to the cation transport ATPase (P-type) (TC 3.A.3) family. Type IB subfamily.</text>
</comment>
<dbReference type="GO" id="GO:0005886">
    <property type="term" value="C:plasma membrane"/>
    <property type="evidence" value="ECO:0007669"/>
    <property type="project" value="UniProtKB-SubCell"/>
</dbReference>
<dbReference type="EMBL" id="FNFY01000043">
    <property type="protein sequence ID" value="SDL33024.1"/>
    <property type="molecule type" value="Genomic_DNA"/>
</dbReference>
<dbReference type="InterPro" id="IPR006121">
    <property type="entry name" value="HMA_dom"/>
</dbReference>